<evidence type="ECO:0000256" key="2">
    <source>
        <dbReference type="PROSITE-ProRule" id="PRU00176"/>
    </source>
</evidence>
<dbReference type="CDD" id="cd12247">
    <property type="entry name" value="RRM2_U1A_like"/>
    <property type="match status" value="1"/>
</dbReference>
<dbReference type="InterPro" id="IPR035979">
    <property type="entry name" value="RBD_domain_sf"/>
</dbReference>
<feature type="domain" description="RRM" evidence="4">
    <location>
        <begin position="150"/>
        <end position="209"/>
    </location>
</feature>
<feature type="region of interest" description="Disordered" evidence="3">
    <location>
        <begin position="101"/>
        <end position="142"/>
    </location>
</feature>
<organism evidence="5 6">
    <name type="scientific">Guillardia theta (strain CCMP2712)</name>
    <name type="common">Cryptophyte</name>
    <dbReference type="NCBI Taxonomy" id="905079"/>
    <lineage>
        <taxon>Eukaryota</taxon>
        <taxon>Cryptophyceae</taxon>
        <taxon>Pyrenomonadales</taxon>
        <taxon>Geminigeraceae</taxon>
        <taxon>Guillardia</taxon>
    </lineage>
</organism>
<dbReference type="PROSITE" id="PS50102">
    <property type="entry name" value="RRM"/>
    <property type="match status" value="2"/>
</dbReference>
<feature type="domain" description="RRM" evidence="4">
    <location>
        <begin position="9"/>
        <end position="86"/>
    </location>
</feature>
<sequence>MEEELPPNQTLYIRNINEKYSKKFRLEELKAKLKAIFRPYGEILDIVAMSNFYNKGQAFVVFKDGHTLSLTSVGGGKEMKIKYARSKSDVIAKLEGTFEVRRGDQMDEDDEDGGDKSKGNAHGGWQAPSGQNQKSAPPAPVHTGPLFPHPILFLENLPLDITSDDVAAVFSPFPGFKEVRLVPSRPGIAFVEYESDVQSGMAMARLQVG</sequence>
<dbReference type="Proteomes" id="UP000011087">
    <property type="component" value="Unassembled WGS sequence"/>
</dbReference>
<dbReference type="EnsemblProtists" id="EKX40208">
    <property type="protein sequence ID" value="EKX40208"/>
    <property type="gene ID" value="GUITHDRAFT_75811"/>
</dbReference>
<reference evidence="6" key="2">
    <citation type="submission" date="2012-11" db="EMBL/GenBank/DDBJ databases">
        <authorList>
            <person name="Kuo A."/>
            <person name="Curtis B.A."/>
            <person name="Tanifuji G."/>
            <person name="Burki F."/>
            <person name="Gruber A."/>
            <person name="Irimia M."/>
            <person name="Maruyama S."/>
            <person name="Arias M.C."/>
            <person name="Ball S.G."/>
            <person name="Gile G.H."/>
            <person name="Hirakawa Y."/>
            <person name="Hopkins J.F."/>
            <person name="Rensing S.A."/>
            <person name="Schmutz J."/>
            <person name="Symeonidi A."/>
            <person name="Elias M."/>
            <person name="Eveleigh R.J."/>
            <person name="Herman E.K."/>
            <person name="Klute M.J."/>
            <person name="Nakayama T."/>
            <person name="Obornik M."/>
            <person name="Reyes-Prieto A."/>
            <person name="Armbrust E.V."/>
            <person name="Aves S.J."/>
            <person name="Beiko R.G."/>
            <person name="Coutinho P."/>
            <person name="Dacks J.B."/>
            <person name="Durnford D.G."/>
            <person name="Fast N.M."/>
            <person name="Green B.R."/>
            <person name="Grisdale C."/>
            <person name="Hempe F."/>
            <person name="Henrissat B."/>
            <person name="Hoppner M.P."/>
            <person name="Ishida K.-I."/>
            <person name="Kim E."/>
            <person name="Koreny L."/>
            <person name="Kroth P.G."/>
            <person name="Liu Y."/>
            <person name="Malik S.-B."/>
            <person name="Maier U.G."/>
            <person name="McRose D."/>
            <person name="Mock T."/>
            <person name="Neilson J.A."/>
            <person name="Onodera N.T."/>
            <person name="Poole A.M."/>
            <person name="Pritham E.J."/>
            <person name="Richards T.A."/>
            <person name="Rocap G."/>
            <person name="Roy S.W."/>
            <person name="Sarai C."/>
            <person name="Schaack S."/>
            <person name="Shirato S."/>
            <person name="Slamovits C.H."/>
            <person name="Spencer D.F."/>
            <person name="Suzuki S."/>
            <person name="Worden A.Z."/>
            <person name="Zauner S."/>
            <person name="Barry K."/>
            <person name="Bell C."/>
            <person name="Bharti A.K."/>
            <person name="Crow J.A."/>
            <person name="Grimwood J."/>
            <person name="Kramer R."/>
            <person name="Lindquist E."/>
            <person name="Lucas S."/>
            <person name="Salamov A."/>
            <person name="McFadden G.I."/>
            <person name="Lane C.E."/>
            <person name="Keeling P.J."/>
            <person name="Gray M.W."/>
            <person name="Grigoriev I.V."/>
            <person name="Archibald J.M."/>
        </authorList>
    </citation>
    <scope>NUCLEOTIDE SEQUENCE</scope>
    <source>
        <strain evidence="6">CCMP2712</strain>
    </source>
</reference>
<keyword evidence="6" id="KW-1185">Reference proteome</keyword>
<dbReference type="InterPro" id="IPR012677">
    <property type="entry name" value="Nucleotide-bd_a/b_plait_sf"/>
</dbReference>
<dbReference type="FunFam" id="3.30.70.330:FF:000029">
    <property type="entry name" value="U2 small nuclear ribonucleoprotein B"/>
    <property type="match status" value="1"/>
</dbReference>
<dbReference type="PANTHER" id="PTHR10501">
    <property type="entry name" value="U1 SMALL NUCLEAR RIBONUCLEOPROTEIN A/U2 SMALL NUCLEAR RIBONUCLEOPROTEIN B"/>
    <property type="match status" value="1"/>
</dbReference>
<evidence type="ECO:0000313" key="6">
    <source>
        <dbReference type="Proteomes" id="UP000011087"/>
    </source>
</evidence>
<evidence type="ECO:0000259" key="4">
    <source>
        <dbReference type="PROSITE" id="PS50102"/>
    </source>
</evidence>
<evidence type="ECO:0000313" key="5">
    <source>
        <dbReference type="EnsemblProtists" id="EKX40208"/>
    </source>
</evidence>
<evidence type="ECO:0000256" key="3">
    <source>
        <dbReference type="SAM" id="MobiDB-lite"/>
    </source>
</evidence>
<dbReference type="AlphaFoldDB" id="A0A0C3T8H0"/>
<protein>
    <recommendedName>
        <fullName evidence="4">RRM domain-containing protein</fullName>
    </recommendedName>
</protein>
<dbReference type="SUPFAM" id="SSF54928">
    <property type="entry name" value="RNA-binding domain, RBD"/>
    <property type="match status" value="1"/>
</dbReference>
<dbReference type="InterPro" id="IPR000504">
    <property type="entry name" value="RRM_dom"/>
</dbReference>
<keyword evidence="1 2" id="KW-0694">RNA-binding</keyword>
<accession>A0A0C3T8H0</accession>
<evidence type="ECO:0000256" key="1">
    <source>
        <dbReference type="ARBA" id="ARBA00022884"/>
    </source>
</evidence>
<dbReference type="SMART" id="SM00360">
    <property type="entry name" value="RRM"/>
    <property type="match status" value="2"/>
</dbReference>
<dbReference type="Pfam" id="PF00076">
    <property type="entry name" value="RRM_1"/>
    <property type="match status" value="1"/>
</dbReference>
<dbReference type="Gene3D" id="3.30.70.330">
    <property type="match status" value="2"/>
</dbReference>
<name>A0A0C3T8H0_GUITC</name>
<dbReference type="OMA" id="LKKGWVM"/>
<dbReference type="GO" id="GO:0003723">
    <property type="term" value="F:RNA binding"/>
    <property type="evidence" value="ECO:0007669"/>
    <property type="project" value="UniProtKB-UniRule"/>
</dbReference>
<reference evidence="5" key="3">
    <citation type="submission" date="2016-03" db="UniProtKB">
        <authorList>
            <consortium name="EnsemblProtists"/>
        </authorList>
    </citation>
    <scope>IDENTIFICATION</scope>
</reference>
<proteinExistence type="predicted"/>
<reference evidence="6" key="1">
    <citation type="journal article" date="2012" name="Nature">
        <title>Algal genomes reveal evolutionary mosaicism and the fate of nucleomorphs.</title>
        <authorList>
            <consortium name="DOE Joint Genome Institute"/>
            <person name="Curtis B.A."/>
            <person name="Tanifuji G."/>
            <person name="Burki F."/>
            <person name="Gruber A."/>
            <person name="Irimia M."/>
            <person name="Maruyama S."/>
            <person name="Arias M.C."/>
            <person name="Ball S.G."/>
            <person name="Gile G.H."/>
            <person name="Hirakawa Y."/>
            <person name="Hopkins J.F."/>
            <person name="Kuo A."/>
            <person name="Rensing S.A."/>
            <person name="Schmutz J."/>
            <person name="Symeonidi A."/>
            <person name="Elias M."/>
            <person name="Eveleigh R.J."/>
            <person name="Herman E.K."/>
            <person name="Klute M.J."/>
            <person name="Nakayama T."/>
            <person name="Obornik M."/>
            <person name="Reyes-Prieto A."/>
            <person name="Armbrust E.V."/>
            <person name="Aves S.J."/>
            <person name="Beiko R.G."/>
            <person name="Coutinho P."/>
            <person name="Dacks J.B."/>
            <person name="Durnford D.G."/>
            <person name="Fast N.M."/>
            <person name="Green B.R."/>
            <person name="Grisdale C.J."/>
            <person name="Hempel F."/>
            <person name="Henrissat B."/>
            <person name="Hoppner M.P."/>
            <person name="Ishida K."/>
            <person name="Kim E."/>
            <person name="Koreny L."/>
            <person name="Kroth P.G."/>
            <person name="Liu Y."/>
            <person name="Malik S.B."/>
            <person name="Maier U.G."/>
            <person name="McRose D."/>
            <person name="Mock T."/>
            <person name="Neilson J.A."/>
            <person name="Onodera N.T."/>
            <person name="Poole A.M."/>
            <person name="Pritham E.J."/>
            <person name="Richards T.A."/>
            <person name="Rocap G."/>
            <person name="Roy S.W."/>
            <person name="Sarai C."/>
            <person name="Schaack S."/>
            <person name="Shirato S."/>
            <person name="Slamovits C.H."/>
            <person name="Spencer D.F."/>
            <person name="Suzuki S."/>
            <person name="Worden A.Z."/>
            <person name="Zauner S."/>
            <person name="Barry K."/>
            <person name="Bell C."/>
            <person name="Bharti A.K."/>
            <person name="Crow J.A."/>
            <person name="Grimwood J."/>
            <person name="Kramer R."/>
            <person name="Lindquist E."/>
            <person name="Lucas S."/>
            <person name="Salamov A."/>
            <person name="McFadden G.I."/>
            <person name="Lane C.E."/>
            <person name="Keeling P.J."/>
            <person name="Gray M.W."/>
            <person name="Grigoriev I.V."/>
            <person name="Archibald J.M."/>
        </authorList>
    </citation>
    <scope>NUCLEOTIDE SEQUENCE</scope>
    <source>
        <strain evidence="6">CCMP2712</strain>
    </source>
</reference>